<dbReference type="EMBL" id="CP109109">
    <property type="protein sequence ID" value="WSC02599.1"/>
    <property type="molecule type" value="Genomic_DNA"/>
</dbReference>
<proteinExistence type="predicted"/>
<evidence type="ECO:0000313" key="1">
    <source>
        <dbReference type="EMBL" id="WSC02599.1"/>
    </source>
</evidence>
<organism evidence="1 2">
    <name type="scientific">Streptomyces scopuliridis</name>
    <dbReference type="NCBI Taxonomy" id="452529"/>
    <lineage>
        <taxon>Bacteria</taxon>
        <taxon>Bacillati</taxon>
        <taxon>Actinomycetota</taxon>
        <taxon>Actinomycetes</taxon>
        <taxon>Kitasatosporales</taxon>
        <taxon>Streptomycetaceae</taxon>
        <taxon>Streptomyces</taxon>
    </lineage>
</organism>
<evidence type="ECO:0000313" key="2">
    <source>
        <dbReference type="Proteomes" id="UP001348369"/>
    </source>
</evidence>
<sequence>MPDTPAQLSPRAPAPGSASRRGGLLRRHRDFRLLWGGEVAGKFGAAVTGVAMPLAAVSTMDAGAFAVSLLSAATWLPWLIIGLPAGAWVDRLPRRPVMLASAAVSLVLFLSVPFAHWTGRLGLGWLLAVALLAGVAAVFFQTAYTVFLPTLLEPGDLQEGNATLHGSASAAMIAGQGGGGLLVQLVGAVGGLLANAGTFAVSLVSLLAIRHRERPAAKERRPAGALPGEMREGLRLVARDPWFRALSLYGAASNLALMGYQSLLVVFLVKDVGLASGAVGGLIAVANAGGVAGAFVSRRIATRIGTARAVLLFALGTAALALLIPLSSAGAGVLFFAVGGFCVSAGVVAENVVVAGFRQRYCPPELLGRVSASSSFLNYGTLPLGALLGGALGSTLGTRPALWILTAAVPLAGLILLASPVRGRRDLPVQPPEDGRTG</sequence>
<gene>
    <name evidence="1" type="ORF">OG835_40155</name>
</gene>
<name>A0ACD4ZWM8_9ACTN</name>
<dbReference type="Proteomes" id="UP001348369">
    <property type="component" value="Chromosome"/>
</dbReference>
<protein>
    <submittedName>
        <fullName evidence="1">MFS transporter</fullName>
    </submittedName>
</protein>
<accession>A0ACD4ZWM8</accession>
<reference evidence="1" key="1">
    <citation type="submission" date="2022-10" db="EMBL/GenBank/DDBJ databases">
        <title>The complete genomes of actinobacterial strains from the NBC collection.</title>
        <authorList>
            <person name="Joergensen T.S."/>
            <person name="Alvarez Arevalo M."/>
            <person name="Sterndorff E.B."/>
            <person name="Faurdal D."/>
            <person name="Vuksanovic O."/>
            <person name="Mourched A.-S."/>
            <person name="Charusanti P."/>
            <person name="Shaw S."/>
            <person name="Blin K."/>
            <person name="Weber T."/>
        </authorList>
    </citation>
    <scope>NUCLEOTIDE SEQUENCE</scope>
    <source>
        <strain evidence="1">NBC 01771</strain>
    </source>
</reference>
<keyword evidence="2" id="KW-1185">Reference proteome</keyword>